<dbReference type="KEGG" id="pti:PHATRDRAFT_39552"/>
<reference evidence="4" key="2">
    <citation type="submission" date="2008-08" db="EMBL/GenBank/DDBJ databases">
        <authorList>
            <consortium name="Diatom Consortium"/>
            <person name="Grigoriev I."/>
            <person name="Grimwood J."/>
            <person name="Kuo A."/>
            <person name="Otillar R.P."/>
            <person name="Salamov A."/>
            <person name="Detter J.C."/>
            <person name="Lindquist E."/>
            <person name="Shapiro H."/>
            <person name="Lucas S."/>
            <person name="Glavina del Rio T."/>
            <person name="Pitluck S."/>
            <person name="Rokhsar D."/>
            <person name="Bowler C."/>
        </authorList>
    </citation>
    <scope>GENOME REANNOTATION</scope>
    <source>
        <strain evidence="4">CCAP 1055/1</strain>
    </source>
</reference>
<gene>
    <name evidence="3" type="ORF">PHATRDRAFT_39552</name>
</gene>
<accession>B7G8Z2</accession>
<feature type="compositionally biased region" description="Acidic residues" evidence="1">
    <location>
        <begin position="366"/>
        <end position="378"/>
    </location>
</feature>
<evidence type="ECO:0000256" key="1">
    <source>
        <dbReference type="SAM" id="MobiDB-lite"/>
    </source>
</evidence>
<evidence type="ECO:0000313" key="3">
    <source>
        <dbReference type="EMBL" id="EEC44858.1"/>
    </source>
</evidence>
<evidence type="ECO:0000256" key="2">
    <source>
        <dbReference type="SAM" id="Phobius"/>
    </source>
</evidence>
<dbReference type="InParanoid" id="B7G8Z2"/>
<dbReference type="RefSeq" id="XP_002183676.1">
    <property type="nucleotide sequence ID" value="XM_002183640.1"/>
</dbReference>
<feature type="region of interest" description="Disordered" evidence="1">
    <location>
        <begin position="353"/>
        <end position="411"/>
    </location>
</feature>
<dbReference type="Proteomes" id="UP000000759">
    <property type="component" value="Chromosome 20"/>
</dbReference>
<evidence type="ECO:0000313" key="4">
    <source>
        <dbReference type="Proteomes" id="UP000000759"/>
    </source>
</evidence>
<organism evidence="3 4">
    <name type="scientific">Phaeodactylum tricornutum (strain CCAP 1055/1)</name>
    <dbReference type="NCBI Taxonomy" id="556484"/>
    <lineage>
        <taxon>Eukaryota</taxon>
        <taxon>Sar</taxon>
        <taxon>Stramenopiles</taxon>
        <taxon>Ochrophyta</taxon>
        <taxon>Bacillariophyta</taxon>
        <taxon>Bacillariophyceae</taxon>
        <taxon>Bacillariophycidae</taxon>
        <taxon>Naviculales</taxon>
        <taxon>Phaeodactylaceae</taxon>
        <taxon>Phaeodactylum</taxon>
    </lineage>
</organism>
<dbReference type="GeneID" id="7195365"/>
<name>B7G8Z2_PHATC</name>
<keyword evidence="2" id="KW-1133">Transmembrane helix</keyword>
<dbReference type="HOGENOM" id="CLU_616063_0_0_1"/>
<reference evidence="3 4" key="1">
    <citation type="journal article" date="2008" name="Nature">
        <title>The Phaeodactylum genome reveals the evolutionary history of diatom genomes.</title>
        <authorList>
            <person name="Bowler C."/>
            <person name="Allen A.E."/>
            <person name="Badger J.H."/>
            <person name="Grimwood J."/>
            <person name="Jabbari K."/>
            <person name="Kuo A."/>
            <person name="Maheswari U."/>
            <person name="Martens C."/>
            <person name="Maumus F."/>
            <person name="Otillar R.P."/>
            <person name="Rayko E."/>
            <person name="Salamov A."/>
            <person name="Vandepoele K."/>
            <person name="Beszteri B."/>
            <person name="Gruber A."/>
            <person name="Heijde M."/>
            <person name="Katinka M."/>
            <person name="Mock T."/>
            <person name="Valentin K."/>
            <person name="Verret F."/>
            <person name="Berges J.A."/>
            <person name="Brownlee C."/>
            <person name="Cadoret J.P."/>
            <person name="Chiovitti A."/>
            <person name="Choi C.J."/>
            <person name="Coesel S."/>
            <person name="De Martino A."/>
            <person name="Detter J.C."/>
            <person name="Durkin C."/>
            <person name="Falciatore A."/>
            <person name="Fournet J."/>
            <person name="Haruta M."/>
            <person name="Huysman M.J."/>
            <person name="Jenkins B.D."/>
            <person name="Jiroutova K."/>
            <person name="Jorgensen R.E."/>
            <person name="Joubert Y."/>
            <person name="Kaplan A."/>
            <person name="Kroger N."/>
            <person name="Kroth P.G."/>
            <person name="La Roche J."/>
            <person name="Lindquist E."/>
            <person name="Lommer M."/>
            <person name="Martin-Jezequel V."/>
            <person name="Lopez P.J."/>
            <person name="Lucas S."/>
            <person name="Mangogna M."/>
            <person name="McGinnis K."/>
            <person name="Medlin L.K."/>
            <person name="Montsant A."/>
            <person name="Oudot-Le Secq M.P."/>
            <person name="Napoli C."/>
            <person name="Obornik M."/>
            <person name="Parker M.S."/>
            <person name="Petit J.L."/>
            <person name="Porcel B.M."/>
            <person name="Poulsen N."/>
            <person name="Robison M."/>
            <person name="Rychlewski L."/>
            <person name="Rynearson T.A."/>
            <person name="Schmutz J."/>
            <person name="Shapiro H."/>
            <person name="Siaut M."/>
            <person name="Stanley M."/>
            <person name="Sussman M.R."/>
            <person name="Taylor A.R."/>
            <person name="Vardi A."/>
            <person name="von Dassow P."/>
            <person name="Vyverman W."/>
            <person name="Willis A."/>
            <person name="Wyrwicz L.S."/>
            <person name="Rokhsar D.S."/>
            <person name="Weissenbach J."/>
            <person name="Armbrust E.V."/>
            <person name="Green B.R."/>
            <person name="Van de Peer Y."/>
            <person name="Grigoriev I.V."/>
        </authorList>
    </citation>
    <scope>NUCLEOTIDE SEQUENCE [LARGE SCALE GENOMIC DNA]</scope>
    <source>
        <strain evidence="3 4">CCAP 1055/1</strain>
    </source>
</reference>
<dbReference type="EMBL" id="CM000622">
    <property type="protein sequence ID" value="EEC44858.1"/>
    <property type="molecule type" value="Genomic_DNA"/>
</dbReference>
<keyword evidence="2" id="KW-0812">Transmembrane</keyword>
<sequence length="445" mass="48692">MASLQEFDRSTLLRQPSSSGCRRRTPSTWLMFTFTVGSLFLSLLTENSLAEAALVNGNPLIRGNPVEGTTARQRRQQNDQNGDNQNIGVEHTPVVSVLEEISAVSLTFSVAFPDDEYSAVTLETRGNAAQQGVLEAVVQVLCESVRVVHGSANVCDPEPQARFFQSNYDVSSLDADPNVIVTTVSSANMSWSTWDVTYTVQDLGQDMFNMIPPEKSDNAFLVALEMLQEGIQLALDISIMEEAFNMLLRDSVETRAVASPIGQEETIFASLPESSSISISDFTPRMWNGLRFGGVAILSLTFLGYAALVYLSANRRKNILLQLAHQRKMDHIVLQTPDGVDALLAQSAQFSMPPHLQSQPAIGDSNDSEGEDDEEEDNDSFRLPSHLRLPSPPPTPSRSSPRDVGSKVVYSQRTLTPPSIAALSSPALGWTHFANNIFESDIDEP</sequence>
<feature type="transmembrane region" description="Helical" evidence="2">
    <location>
        <begin position="292"/>
        <end position="313"/>
    </location>
</feature>
<protein>
    <recommendedName>
        <fullName evidence="5">Transmembrane protein</fullName>
    </recommendedName>
</protein>
<feature type="region of interest" description="Disordered" evidence="1">
    <location>
        <begin position="60"/>
        <end position="88"/>
    </location>
</feature>
<keyword evidence="2" id="KW-0472">Membrane</keyword>
<evidence type="ECO:0008006" key="5">
    <source>
        <dbReference type="Google" id="ProtNLM"/>
    </source>
</evidence>
<proteinExistence type="predicted"/>
<keyword evidence="4" id="KW-1185">Reference proteome</keyword>
<dbReference type="AlphaFoldDB" id="B7G8Z2"/>
<dbReference type="PaxDb" id="2850-Phatr39552"/>